<comment type="caution">
    <text evidence="2">The sequence shown here is derived from an EMBL/GenBank/DDBJ whole genome shotgun (WGS) entry which is preliminary data.</text>
</comment>
<dbReference type="PROSITE" id="PS50075">
    <property type="entry name" value="CARRIER"/>
    <property type="match status" value="1"/>
</dbReference>
<gene>
    <name evidence="2" type="ORF">J0M35_14010</name>
</gene>
<dbReference type="SUPFAM" id="SSF47336">
    <property type="entry name" value="ACP-like"/>
    <property type="match status" value="1"/>
</dbReference>
<proteinExistence type="predicted"/>
<feature type="domain" description="Carrier" evidence="1">
    <location>
        <begin position="1"/>
        <end position="76"/>
    </location>
</feature>
<dbReference type="AlphaFoldDB" id="A0A8J7TMX8"/>
<organism evidence="2 3">
    <name type="scientific">Candidatus Obscuribacter phosphatis</name>
    <dbReference type="NCBI Taxonomy" id="1906157"/>
    <lineage>
        <taxon>Bacteria</taxon>
        <taxon>Bacillati</taxon>
        <taxon>Candidatus Melainabacteria</taxon>
        <taxon>Candidatus Obscuribacterales</taxon>
        <taxon>Candidatus Obscuribacteraceae</taxon>
        <taxon>Candidatus Obscuribacter</taxon>
    </lineage>
</organism>
<dbReference type="Pfam" id="PF00550">
    <property type="entry name" value="PP-binding"/>
    <property type="match status" value="1"/>
</dbReference>
<sequence>MSNQEKLYNVFSSLFGVPKDEVNDALSPDAVPKWDSLGTVNLVVELEREFNVRFDLMDVMGFLNVGIVKTALSEKGVSFD</sequence>
<evidence type="ECO:0000313" key="3">
    <source>
        <dbReference type="Proteomes" id="UP000664277"/>
    </source>
</evidence>
<protein>
    <submittedName>
        <fullName evidence="2">Acyl carrier protein</fullName>
    </submittedName>
</protein>
<dbReference type="InterPro" id="IPR009081">
    <property type="entry name" value="PP-bd_ACP"/>
</dbReference>
<accession>A0A8J7TMX8</accession>
<dbReference type="EMBL" id="JAFLCK010000020">
    <property type="protein sequence ID" value="MBN8661476.1"/>
    <property type="molecule type" value="Genomic_DNA"/>
</dbReference>
<name>A0A8J7TMX8_9BACT</name>
<dbReference type="InterPro" id="IPR036736">
    <property type="entry name" value="ACP-like_sf"/>
</dbReference>
<evidence type="ECO:0000259" key="1">
    <source>
        <dbReference type="PROSITE" id="PS50075"/>
    </source>
</evidence>
<reference evidence="2" key="1">
    <citation type="submission" date="2021-02" db="EMBL/GenBank/DDBJ databases">
        <title>Genome-Resolved Metagenomics of a Microbial Community Performing Photosynthetic Biological Nutrient Removal.</title>
        <authorList>
            <person name="Mcdaniel E.A."/>
        </authorList>
    </citation>
    <scope>NUCLEOTIDE SEQUENCE</scope>
    <source>
        <strain evidence="2">UWPOB_OBS1</strain>
    </source>
</reference>
<evidence type="ECO:0000313" key="2">
    <source>
        <dbReference type="EMBL" id="MBN8661476.1"/>
    </source>
</evidence>
<dbReference type="Proteomes" id="UP000664277">
    <property type="component" value="Unassembled WGS sequence"/>
</dbReference>
<dbReference type="Gene3D" id="1.10.1200.10">
    <property type="entry name" value="ACP-like"/>
    <property type="match status" value="1"/>
</dbReference>